<accession>A0A075ME03</accession>
<reference evidence="1" key="1">
    <citation type="journal article" date="2014" name="J. Antimicrob. Chemother.">
        <title>Nucleotide sequences of 16 transmissible plasmids identified in nine multidrug-resistant Escherichia coli isolates expressing an ESBL phenotype isolated from food-producing animals and healthy humans.</title>
        <authorList>
            <person name="Wang J."/>
            <person name="Stephan R."/>
            <person name="Power K."/>
            <person name="Yan Q."/>
            <person name="Hachler H."/>
            <person name="Fanning S."/>
        </authorList>
    </citation>
    <scope>NUCLEOTIDE SEQUENCE</scope>
    <source>
        <strain evidence="1">Lamb-2</strain>
        <plasmid evidence="1">pL2-87</plasmid>
    </source>
</reference>
<dbReference type="AlphaFoldDB" id="A0A075ME03"/>
<organism evidence="1">
    <name type="scientific">Escherichia coli</name>
    <dbReference type="NCBI Taxonomy" id="562"/>
    <lineage>
        <taxon>Bacteria</taxon>
        <taxon>Pseudomonadati</taxon>
        <taxon>Pseudomonadota</taxon>
        <taxon>Gammaproteobacteria</taxon>
        <taxon>Enterobacterales</taxon>
        <taxon>Enterobacteriaceae</taxon>
        <taxon>Escherichia</taxon>
    </lineage>
</organism>
<proteinExistence type="predicted"/>
<evidence type="ECO:0000313" key="1">
    <source>
        <dbReference type="EMBL" id="AIF79303.1"/>
    </source>
</evidence>
<protein>
    <submittedName>
        <fullName evidence="1">Uncharacterized protein</fullName>
    </submittedName>
</protein>
<dbReference type="EMBL" id="KJ484640">
    <property type="protein sequence ID" value="AIF79303.1"/>
    <property type="molecule type" value="Genomic_DNA"/>
</dbReference>
<geneLocation type="plasmid" evidence="1">
    <name>pL2-87</name>
</geneLocation>
<keyword evidence="1" id="KW-0614">Plasmid</keyword>
<name>A0A075ME03_ECOLX</name>
<sequence length="55" mass="5813">MPQRKADGCSGEKDVAVLLFLLRRLTRRGINAACGQCPASGGHGTGAFTAPGWRR</sequence>